<dbReference type="RefSeq" id="WP_091958754.1">
    <property type="nucleotide sequence ID" value="NZ_FOLH01000001.1"/>
</dbReference>
<evidence type="ECO:0000313" key="3">
    <source>
        <dbReference type="Proteomes" id="UP000199058"/>
    </source>
</evidence>
<evidence type="ECO:0000256" key="1">
    <source>
        <dbReference type="SAM" id="SignalP"/>
    </source>
</evidence>
<dbReference type="InterPro" id="IPR058248">
    <property type="entry name" value="Lxx211020-like"/>
</dbReference>
<sequence length="157" mass="17157">MKKHLQLASWLLLLVASFQLQAMDIQVKNPHVRAVPPGSQVTAAFMELHNHGSEKRALVDASSPVSAAVELHTHTEVDGVMQMRRVSQIELPAGGVARLEPGGLHLMLIDLHSGLNTDTQVEITLTLDDGSLIELNLPVKRVHGHQGGHQQDSHQHH</sequence>
<dbReference type="Gene3D" id="2.60.40.1890">
    <property type="entry name" value="PCu(A)C copper chaperone"/>
    <property type="match status" value="1"/>
</dbReference>
<evidence type="ECO:0008006" key="4">
    <source>
        <dbReference type="Google" id="ProtNLM"/>
    </source>
</evidence>
<feature type="signal peptide" evidence="1">
    <location>
        <begin position="1"/>
        <end position="22"/>
    </location>
</feature>
<proteinExistence type="predicted"/>
<accession>A0A1I1EE02</accession>
<keyword evidence="3" id="KW-1185">Reference proteome</keyword>
<gene>
    <name evidence="2" type="ORF">SAMN05660443_0542</name>
</gene>
<dbReference type="PANTHER" id="PTHR36302:SF1">
    <property type="entry name" value="COPPER CHAPERONE PCU(A)C"/>
    <property type="match status" value="1"/>
</dbReference>
<dbReference type="InterPro" id="IPR036182">
    <property type="entry name" value="PCuAC_sf"/>
</dbReference>
<dbReference type="EMBL" id="FOLH01000001">
    <property type="protein sequence ID" value="SFB85287.1"/>
    <property type="molecule type" value="Genomic_DNA"/>
</dbReference>
<name>A0A1I1EE02_9GAMM</name>
<dbReference type="STRING" id="1122252.SAMN05660443_0542"/>
<reference evidence="2 3" key="1">
    <citation type="submission" date="2016-10" db="EMBL/GenBank/DDBJ databases">
        <authorList>
            <person name="de Groot N.N."/>
        </authorList>
    </citation>
    <scope>NUCLEOTIDE SEQUENCE [LARGE SCALE GENOMIC DNA]</scope>
    <source>
        <strain evidence="2 3">DSM 18438</strain>
    </source>
</reference>
<feature type="chain" id="PRO_5011446695" description="Copper(I)-binding protein" evidence="1">
    <location>
        <begin position="23"/>
        <end position="157"/>
    </location>
</feature>
<dbReference type="InterPro" id="IPR007410">
    <property type="entry name" value="LpqE-like"/>
</dbReference>
<dbReference type="OrthoDB" id="9796962at2"/>
<keyword evidence="1" id="KW-0732">Signal</keyword>
<protein>
    <recommendedName>
        <fullName evidence="4">Copper(I)-binding protein</fullName>
    </recommendedName>
</protein>
<dbReference type="Pfam" id="PF04314">
    <property type="entry name" value="PCuAC"/>
    <property type="match status" value="1"/>
</dbReference>
<dbReference type="SUPFAM" id="SSF110087">
    <property type="entry name" value="DR1885-like metal-binding protein"/>
    <property type="match status" value="1"/>
</dbReference>
<organism evidence="2 3">
    <name type="scientific">Marinospirillum celere</name>
    <dbReference type="NCBI Taxonomy" id="1122252"/>
    <lineage>
        <taxon>Bacteria</taxon>
        <taxon>Pseudomonadati</taxon>
        <taxon>Pseudomonadota</taxon>
        <taxon>Gammaproteobacteria</taxon>
        <taxon>Oceanospirillales</taxon>
        <taxon>Oceanospirillaceae</taxon>
        <taxon>Marinospirillum</taxon>
    </lineage>
</organism>
<dbReference type="AlphaFoldDB" id="A0A1I1EE02"/>
<dbReference type="Proteomes" id="UP000199058">
    <property type="component" value="Unassembled WGS sequence"/>
</dbReference>
<evidence type="ECO:0000313" key="2">
    <source>
        <dbReference type="EMBL" id="SFB85287.1"/>
    </source>
</evidence>
<dbReference type="PANTHER" id="PTHR36302">
    <property type="entry name" value="BLR7088 PROTEIN"/>
    <property type="match status" value="1"/>
</dbReference>